<reference evidence="4" key="1">
    <citation type="submission" date="2013-09" db="EMBL/GenBank/DDBJ databases">
        <title>Corchorus olitorius genome sequencing.</title>
        <authorList>
            <person name="Alam M."/>
            <person name="Haque M.S."/>
            <person name="Islam M.S."/>
            <person name="Emdad E.M."/>
            <person name="Islam M.M."/>
            <person name="Ahmed B."/>
            <person name="Halim A."/>
            <person name="Hossen Q.M.M."/>
            <person name="Hossain M.Z."/>
            <person name="Ahmed R."/>
            <person name="Khan M.M."/>
            <person name="Islam R."/>
            <person name="Rashid M.M."/>
            <person name="Khan S.A."/>
            <person name="Rahman M.S."/>
            <person name="Alam M."/>
            <person name="Yahiya A.S."/>
            <person name="Khan M.S."/>
            <person name="Azam M.S."/>
            <person name="Haque T."/>
            <person name="Lashkar M.Z.H."/>
            <person name="Akhand A.I."/>
            <person name="Morshed G."/>
            <person name="Roy S."/>
            <person name="Uddin K.S."/>
            <person name="Rabeya T."/>
            <person name="Hossain A.S."/>
            <person name="Chowdhury A."/>
            <person name="Snigdha A.R."/>
            <person name="Mortoza M.S."/>
            <person name="Matin S.A."/>
            <person name="Hoque S.M.E."/>
            <person name="Islam M.K."/>
            <person name="Roy D.K."/>
            <person name="Haider R."/>
            <person name="Moosa M.M."/>
            <person name="Elias S.M."/>
            <person name="Hasan A.M."/>
            <person name="Jahan S."/>
            <person name="Shafiuddin M."/>
            <person name="Mahmood N."/>
            <person name="Shommy N.S."/>
        </authorList>
    </citation>
    <scope>NUCLEOTIDE SEQUENCE [LARGE SCALE GENOMIC DNA]</scope>
    <source>
        <strain evidence="4">cv. O-4</strain>
    </source>
</reference>
<dbReference type="PANTHER" id="PTHR47942:SF16">
    <property type="entry name" value="PENTATRICOPEPTIDE REPEAT DOMAIN CONTAINING PROTEIN-RELATED"/>
    <property type="match status" value="1"/>
</dbReference>
<comment type="caution">
    <text evidence="3">The sequence shown here is derived from an EMBL/GenBank/DDBJ whole genome shotgun (WGS) entry which is preliminary data.</text>
</comment>
<protein>
    <recommendedName>
        <fullName evidence="5">Pentatricopeptide repeat-containing protein</fullName>
    </recommendedName>
</protein>
<dbReference type="PANTHER" id="PTHR47942">
    <property type="entry name" value="TETRATRICOPEPTIDE REPEAT (TPR)-LIKE SUPERFAMILY PROTEIN-RELATED"/>
    <property type="match status" value="1"/>
</dbReference>
<dbReference type="AlphaFoldDB" id="A0A1R3KVW4"/>
<dbReference type="NCBIfam" id="TIGR00756">
    <property type="entry name" value="PPR"/>
    <property type="match status" value="1"/>
</dbReference>
<keyword evidence="1" id="KW-0677">Repeat</keyword>
<dbReference type="STRING" id="93759.A0A1R3KVW4"/>
<proteinExistence type="predicted"/>
<dbReference type="OrthoDB" id="185373at2759"/>
<gene>
    <name evidence="3" type="ORF">COLO4_03953</name>
</gene>
<dbReference type="Proteomes" id="UP000187203">
    <property type="component" value="Unassembled WGS sequence"/>
</dbReference>
<evidence type="ECO:0008006" key="5">
    <source>
        <dbReference type="Google" id="ProtNLM"/>
    </source>
</evidence>
<evidence type="ECO:0000256" key="1">
    <source>
        <dbReference type="ARBA" id="ARBA00022737"/>
    </source>
</evidence>
<evidence type="ECO:0000256" key="2">
    <source>
        <dbReference type="PROSITE-ProRule" id="PRU00708"/>
    </source>
</evidence>
<name>A0A1R3KVW4_9ROSI</name>
<evidence type="ECO:0000313" key="3">
    <source>
        <dbReference type="EMBL" id="OMP11220.1"/>
    </source>
</evidence>
<dbReference type="Gene3D" id="1.25.40.10">
    <property type="entry name" value="Tetratricopeptide repeat domain"/>
    <property type="match status" value="1"/>
</dbReference>
<dbReference type="InterPro" id="IPR011990">
    <property type="entry name" value="TPR-like_helical_dom_sf"/>
</dbReference>
<evidence type="ECO:0000313" key="4">
    <source>
        <dbReference type="Proteomes" id="UP000187203"/>
    </source>
</evidence>
<dbReference type="PROSITE" id="PS51375">
    <property type="entry name" value="PPR"/>
    <property type="match status" value="1"/>
</dbReference>
<accession>A0A1R3KVW4</accession>
<sequence>MVPTKPFQRSYYAMVHQVMSIMLQDRPFDAQLASSTISNPWTTDSVSDILRAVPRFFFQSPRSIGRQKGFRHRSPLKQRNLKQEYFKNSHNVLVLGPAAYRDPKRVALGLDKAMEFYFWVENSFGFAHDERSCKEMAIVLAKGNHLKGLWNFLKDMSRRETGGLVTTSTLTCLIKVLGEEGYYCAVNEIDKGIEMMRTMQQMNHGVATNSSYTPIIHALCEAGRVLEAKDFLLELIDGGSTPREYTYELVCNALNSVGSAILIDDELHKRIRNGIESRCRQVMKLKGITSPDDK</sequence>
<dbReference type="InterPro" id="IPR002885">
    <property type="entry name" value="PPR_rpt"/>
</dbReference>
<dbReference type="InterPro" id="IPR051222">
    <property type="entry name" value="PPR/CCM1_RNA-binding"/>
</dbReference>
<organism evidence="3 4">
    <name type="scientific">Corchorus olitorius</name>
    <dbReference type="NCBI Taxonomy" id="93759"/>
    <lineage>
        <taxon>Eukaryota</taxon>
        <taxon>Viridiplantae</taxon>
        <taxon>Streptophyta</taxon>
        <taxon>Embryophyta</taxon>
        <taxon>Tracheophyta</taxon>
        <taxon>Spermatophyta</taxon>
        <taxon>Magnoliopsida</taxon>
        <taxon>eudicotyledons</taxon>
        <taxon>Gunneridae</taxon>
        <taxon>Pentapetalae</taxon>
        <taxon>rosids</taxon>
        <taxon>malvids</taxon>
        <taxon>Malvales</taxon>
        <taxon>Malvaceae</taxon>
        <taxon>Grewioideae</taxon>
        <taxon>Apeibeae</taxon>
        <taxon>Corchorus</taxon>
    </lineage>
</organism>
<dbReference type="EMBL" id="AWUE01010863">
    <property type="protein sequence ID" value="OMP11220.1"/>
    <property type="molecule type" value="Genomic_DNA"/>
</dbReference>
<feature type="repeat" description="PPR" evidence="2">
    <location>
        <begin position="208"/>
        <end position="242"/>
    </location>
</feature>
<keyword evidence="4" id="KW-1185">Reference proteome</keyword>